<gene>
    <name evidence="2" type="ORF">F0562_008368</name>
</gene>
<dbReference type="SUPFAM" id="SSF52047">
    <property type="entry name" value="RNI-like"/>
    <property type="match status" value="1"/>
</dbReference>
<dbReference type="InterPro" id="IPR032675">
    <property type="entry name" value="LRR_dom_sf"/>
</dbReference>
<evidence type="ECO:0000313" key="2">
    <source>
        <dbReference type="EMBL" id="KAA8526429.1"/>
    </source>
</evidence>
<dbReference type="OrthoDB" id="1939276at2759"/>
<dbReference type="EMBL" id="CM018046">
    <property type="protein sequence ID" value="KAA8526429.1"/>
    <property type="molecule type" value="Genomic_DNA"/>
</dbReference>
<dbReference type="PROSITE" id="PS50181">
    <property type="entry name" value="FBOX"/>
    <property type="match status" value="1"/>
</dbReference>
<evidence type="ECO:0000313" key="3">
    <source>
        <dbReference type="Proteomes" id="UP000325577"/>
    </source>
</evidence>
<feature type="domain" description="F-box" evidence="1">
    <location>
        <begin position="220"/>
        <end position="251"/>
    </location>
</feature>
<dbReference type="PANTHER" id="PTHR31900:SF32">
    <property type="entry name" value="F-BOX_RNI_FBD-LIKE DOMAIN PROTEIN"/>
    <property type="match status" value="1"/>
</dbReference>
<dbReference type="Pfam" id="PF08387">
    <property type="entry name" value="FBD"/>
    <property type="match status" value="1"/>
</dbReference>
<sequence length="652" mass="74642">MFVLGFGFHPATKKYKVVKLVYYKDDFYSYQVPPEVEIYTLSIGARRRVRSAPPKYGCVRNLIVSFDMSDEVFGTLMLPDAIDRLHGLNMSLAVLGESLALFNYDNPECCCIWVMKEYGVPKSWTRLVTIGLAGALVSTVRKNGEVLISTSDDLLASYDPTTQQINDIGIRGNSLIRKNVAESAAEYEKQSTMERNNDIAEASICSSSSKKQKVSGIEQEDRIGRLPDSILSHILSFLPTKDAVKTVLFCRFGHLWTSIHNLDFNVCLYDHLAFTHPNDKWFLNFMDHVLLLHDYPTILKFGLKFRSAVHQKPSLIRHENTLSPEIADKIDLWIHFAVRKKVKVLELDMLEQGLYGPLFDYDLPDFVLMSDSLKELKLVSRGLKPKGQIRLGALKTLSFRTIGLNDIMIEQILFGCPLLENLTLIRCYVLHKLKLISTCLKILTVTCGEAETSRLKISCPNLKTLNISGSIGYVDLKNTSSLVDATLEFNYGGRYSNDEYHSVGMLLEELNHAKFLTLCNWCIMEDKMWQYALGIYQNNCWNDELWLTAYDFNEETFWNSQQQFPCLTNHLKTIRIYGCIENSFLIQLLKFLLASSSVLEKMVIFTKENAVLHQQKLEKLLEFSQKLFRFPKASNNVNSIRLNRFREYDGAK</sequence>
<accession>A0A5J5A815</accession>
<name>A0A5J5A815_9ASTE</name>
<dbReference type="Gene3D" id="3.80.10.10">
    <property type="entry name" value="Ribonuclease Inhibitor"/>
    <property type="match status" value="1"/>
</dbReference>
<dbReference type="PANTHER" id="PTHR31900">
    <property type="entry name" value="F-BOX/RNI SUPERFAMILY PROTEIN-RELATED"/>
    <property type="match status" value="1"/>
</dbReference>
<dbReference type="Pfam" id="PF23622">
    <property type="entry name" value="LRR_At1g61320_AtMIF1"/>
    <property type="match status" value="1"/>
</dbReference>
<dbReference type="SUPFAM" id="SSF81383">
    <property type="entry name" value="F-box domain"/>
    <property type="match status" value="1"/>
</dbReference>
<keyword evidence="3" id="KW-1185">Reference proteome</keyword>
<dbReference type="InterPro" id="IPR006566">
    <property type="entry name" value="FBD"/>
</dbReference>
<dbReference type="InterPro" id="IPR001810">
    <property type="entry name" value="F-box_dom"/>
</dbReference>
<organism evidence="2 3">
    <name type="scientific">Nyssa sinensis</name>
    <dbReference type="NCBI Taxonomy" id="561372"/>
    <lineage>
        <taxon>Eukaryota</taxon>
        <taxon>Viridiplantae</taxon>
        <taxon>Streptophyta</taxon>
        <taxon>Embryophyta</taxon>
        <taxon>Tracheophyta</taxon>
        <taxon>Spermatophyta</taxon>
        <taxon>Magnoliopsida</taxon>
        <taxon>eudicotyledons</taxon>
        <taxon>Gunneridae</taxon>
        <taxon>Pentapetalae</taxon>
        <taxon>asterids</taxon>
        <taxon>Cornales</taxon>
        <taxon>Nyssaceae</taxon>
        <taxon>Nyssa</taxon>
    </lineage>
</organism>
<dbReference type="Proteomes" id="UP000325577">
    <property type="component" value="Linkage Group LG3"/>
</dbReference>
<evidence type="ECO:0000259" key="1">
    <source>
        <dbReference type="PROSITE" id="PS50181"/>
    </source>
</evidence>
<dbReference type="InterPro" id="IPR050232">
    <property type="entry name" value="FBL13/AtMIF1-like"/>
</dbReference>
<dbReference type="SMART" id="SM00579">
    <property type="entry name" value="FBD"/>
    <property type="match status" value="1"/>
</dbReference>
<dbReference type="InterPro" id="IPR055357">
    <property type="entry name" value="LRR_At1g61320_AtMIF1"/>
</dbReference>
<dbReference type="AlphaFoldDB" id="A0A5J5A815"/>
<proteinExistence type="predicted"/>
<protein>
    <recommendedName>
        <fullName evidence="1">F-box domain-containing protein</fullName>
    </recommendedName>
</protein>
<dbReference type="InterPro" id="IPR036047">
    <property type="entry name" value="F-box-like_dom_sf"/>
</dbReference>
<reference evidence="2 3" key="1">
    <citation type="submission" date="2019-09" db="EMBL/GenBank/DDBJ databases">
        <title>A chromosome-level genome assembly of the Chinese tupelo Nyssa sinensis.</title>
        <authorList>
            <person name="Yang X."/>
            <person name="Kang M."/>
            <person name="Yang Y."/>
            <person name="Xiong H."/>
            <person name="Wang M."/>
            <person name="Zhang Z."/>
            <person name="Wang Z."/>
            <person name="Wu H."/>
            <person name="Ma T."/>
            <person name="Liu J."/>
            <person name="Xi Z."/>
        </authorList>
    </citation>
    <scope>NUCLEOTIDE SEQUENCE [LARGE SCALE GENOMIC DNA]</scope>
    <source>
        <strain evidence="2">J267</strain>
        <tissue evidence="2">Leaf</tissue>
    </source>
</reference>